<gene>
    <name evidence="2" type="ORF">GCM10007392_46190</name>
</gene>
<keyword evidence="1" id="KW-0472">Membrane</keyword>
<evidence type="ECO:0000256" key="1">
    <source>
        <dbReference type="SAM" id="Phobius"/>
    </source>
</evidence>
<feature type="transmembrane region" description="Helical" evidence="1">
    <location>
        <begin position="95"/>
        <end position="113"/>
    </location>
</feature>
<keyword evidence="1" id="KW-0812">Transmembrane</keyword>
<feature type="transmembrane region" description="Helical" evidence="1">
    <location>
        <begin position="119"/>
        <end position="139"/>
    </location>
</feature>
<protein>
    <submittedName>
        <fullName evidence="2">Uncharacterized protein</fullName>
    </submittedName>
</protein>
<dbReference type="AlphaFoldDB" id="A0A918KRT8"/>
<dbReference type="EMBL" id="BMXR01000017">
    <property type="protein sequence ID" value="GGX73506.1"/>
    <property type="molecule type" value="Genomic_DNA"/>
</dbReference>
<dbReference type="Proteomes" id="UP000626148">
    <property type="component" value="Unassembled WGS sequence"/>
</dbReference>
<dbReference type="InterPro" id="IPR054235">
    <property type="entry name" value="DUF6962"/>
</dbReference>
<sequence>MQHWWIADAFLALTCWWGSHRLLATRTSAATLIAITLALLGLASTIGAIKFGLQMQAELDSLHYYASRAFGVGGLYLLFMGLLDWTGWLRLHKGLWLAHLGDACLVFALAWWLEQLPNFQLVIGLCATVLCLVVAVFLWRGGRVVHGKWLAFAALVFVINGLVIGGGPAPLFGLPIRMDVFHLLLALWVFCITQVVRYPVDAPAQ</sequence>
<keyword evidence="3" id="KW-1185">Reference proteome</keyword>
<organism evidence="2 3">
    <name type="scientific">Saccharospirillum salsuginis</name>
    <dbReference type="NCBI Taxonomy" id="418750"/>
    <lineage>
        <taxon>Bacteria</taxon>
        <taxon>Pseudomonadati</taxon>
        <taxon>Pseudomonadota</taxon>
        <taxon>Gammaproteobacteria</taxon>
        <taxon>Oceanospirillales</taxon>
        <taxon>Saccharospirillaceae</taxon>
        <taxon>Saccharospirillum</taxon>
    </lineage>
</organism>
<feature type="transmembrane region" description="Helical" evidence="1">
    <location>
        <begin position="29"/>
        <end position="53"/>
    </location>
</feature>
<comment type="caution">
    <text evidence="2">The sequence shown here is derived from an EMBL/GenBank/DDBJ whole genome shotgun (WGS) entry which is preliminary data.</text>
</comment>
<name>A0A918KRT8_9GAMM</name>
<reference evidence="2" key="2">
    <citation type="submission" date="2020-09" db="EMBL/GenBank/DDBJ databases">
        <authorList>
            <person name="Sun Q."/>
            <person name="Kim S."/>
        </authorList>
    </citation>
    <scope>NUCLEOTIDE SEQUENCE</scope>
    <source>
        <strain evidence="2">KCTC 22169</strain>
    </source>
</reference>
<reference evidence="2" key="1">
    <citation type="journal article" date="2014" name="Int. J. Syst. Evol. Microbiol.">
        <title>Complete genome sequence of Corynebacterium casei LMG S-19264T (=DSM 44701T), isolated from a smear-ripened cheese.</title>
        <authorList>
            <consortium name="US DOE Joint Genome Institute (JGI-PGF)"/>
            <person name="Walter F."/>
            <person name="Albersmeier A."/>
            <person name="Kalinowski J."/>
            <person name="Ruckert C."/>
        </authorList>
    </citation>
    <scope>NUCLEOTIDE SEQUENCE</scope>
    <source>
        <strain evidence="2">KCTC 22169</strain>
    </source>
</reference>
<keyword evidence="1" id="KW-1133">Transmembrane helix</keyword>
<dbReference type="Pfam" id="PF22285">
    <property type="entry name" value="DUF6962"/>
    <property type="match status" value="1"/>
</dbReference>
<feature type="transmembrane region" description="Helical" evidence="1">
    <location>
        <begin position="151"/>
        <end position="174"/>
    </location>
</feature>
<proteinExistence type="predicted"/>
<dbReference type="RefSeq" id="WP_189613283.1">
    <property type="nucleotide sequence ID" value="NZ_BMXR01000017.1"/>
</dbReference>
<accession>A0A918KRT8</accession>
<feature type="transmembrane region" description="Helical" evidence="1">
    <location>
        <begin position="65"/>
        <end position="83"/>
    </location>
</feature>
<evidence type="ECO:0000313" key="3">
    <source>
        <dbReference type="Proteomes" id="UP000626148"/>
    </source>
</evidence>
<evidence type="ECO:0000313" key="2">
    <source>
        <dbReference type="EMBL" id="GGX73506.1"/>
    </source>
</evidence>
<feature type="transmembrane region" description="Helical" evidence="1">
    <location>
        <begin position="180"/>
        <end position="200"/>
    </location>
</feature>